<organism evidence="1">
    <name type="scientific">uncultured Caudovirales phage</name>
    <dbReference type="NCBI Taxonomy" id="2100421"/>
    <lineage>
        <taxon>Viruses</taxon>
        <taxon>Duplodnaviria</taxon>
        <taxon>Heunggongvirae</taxon>
        <taxon>Uroviricota</taxon>
        <taxon>Caudoviricetes</taxon>
        <taxon>Peduoviridae</taxon>
        <taxon>Maltschvirus</taxon>
        <taxon>Maltschvirus maltsch</taxon>
    </lineage>
</organism>
<protein>
    <submittedName>
        <fullName evidence="1">Uncharacterized protein</fullName>
    </submittedName>
</protein>
<accession>A0A6J7X5S6</accession>
<dbReference type="EMBL" id="LR798360">
    <property type="protein sequence ID" value="CAB5226347.1"/>
    <property type="molecule type" value="Genomic_DNA"/>
</dbReference>
<proteinExistence type="predicted"/>
<reference evidence="1" key="1">
    <citation type="submission" date="2020-05" db="EMBL/GenBank/DDBJ databases">
        <authorList>
            <person name="Chiriac C."/>
            <person name="Salcher M."/>
            <person name="Ghai R."/>
            <person name="Kavagutti S V."/>
        </authorList>
    </citation>
    <scope>NUCLEOTIDE SEQUENCE</scope>
</reference>
<dbReference type="InterPro" id="IPR036682">
    <property type="entry name" value="OS_D_A10/PebIII_sf"/>
</dbReference>
<dbReference type="SUPFAM" id="SSF100910">
    <property type="entry name" value="Chemosensory protein Csp2"/>
    <property type="match status" value="1"/>
</dbReference>
<sequence length="66" mass="7757">MHVDYNRFFNIEDSCPGNIPNCEALREQYKRELSEISLQGCAKCTTSKLKVKYLELIWQAFMNNHS</sequence>
<name>A0A6J7X5S6_9CAUD</name>
<gene>
    <name evidence="1" type="ORF">UFOVP760_124</name>
</gene>
<evidence type="ECO:0000313" key="1">
    <source>
        <dbReference type="EMBL" id="CAB5226347.1"/>
    </source>
</evidence>